<protein>
    <submittedName>
        <fullName evidence="1">Uncharacterized protein</fullName>
    </submittedName>
</protein>
<evidence type="ECO:0000313" key="2">
    <source>
        <dbReference type="Proteomes" id="UP000619479"/>
    </source>
</evidence>
<dbReference type="Proteomes" id="UP000619479">
    <property type="component" value="Unassembled WGS sequence"/>
</dbReference>
<gene>
    <name evidence="1" type="ORF">Acy02nite_87840</name>
</gene>
<accession>A0A919IW78</accession>
<dbReference type="AlphaFoldDB" id="A0A919IW78"/>
<evidence type="ECO:0000313" key="1">
    <source>
        <dbReference type="EMBL" id="GID70903.1"/>
    </source>
</evidence>
<keyword evidence="2" id="KW-1185">Reference proteome</keyword>
<comment type="caution">
    <text evidence="1">The sequence shown here is derived from an EMBL/GenBank/DDBJ whole genome shotgun (WGS) entry which is preliminary data.</text>
</comment>
<sequence length="60" mass="6824">MTEGVPPHLSSRIRDRLERAGLLEPAGTERELRQSISDLNHRLRYALGEYEEPPEPSTVP</sequence>
<reference evidence="1" key="1">
    <citation type="submission" date="2021-01" db="EMBL/GenBank/DDBJ databases">
        <title>Whole genome shotgun sequence of Actinoplanes cyaneus NBRC 14990.</title>
        <authorList>
            <person name="Komaki H."/>
            <person name="Tamura T."/>
        </authorList>
    </citation>
    <scope>NUCLEOTIDE SEQUENCE</scope>
    <source>
        <strain evidence="1">NBRC 14990</strain>
    </source>
</reference>
<dbReference type="EMBL" id="BOMH01000088">
    <property type="protein sequence ID" value="GID70903.1"/>
    <property type="molecule type" value="Genomic_DNA"/>
</dbReference>
<proteinExistence type="predicted"/>
<organism evidence="1 2">
    <name type="scientific">Actinoplanes cyaneus</name>
    <dbReference type="NCBI Taxonomy" id="52696"/>
    <lineage>
        <taxon>Bacteria</taxon>
        <taxon>Bacillati</taxon>
        <taxon>Actinomycetota</taxon>
        <taxon>Actinomycetes</taxon>
        <taxon>Micromonosporales</taxon>
        <taxon>Micromonosporaceae</taxon>
        <taxon>Actinoplanes</taxon>
    </lineage>
</organism>
<name>A0A919IW78_9ACTN</name>